<keyword evidence="1" id="KW-0175">Coiled coil</keyword>
<accession>X6LE24</accession>
<gene>
    <name evidence="3" type="ORF">RFI_37840</name>
</gene>
<evidence type="ECO:0000256" key="2">
    <source>
        <dbReference type="SAM" id="MobiDB-lite"/>
    </source>
</evidence>
<organism evidence="3 4">
    <name type="scientific">Reticulomyxa filosa</name>
    <dbReference type="NCBI Taxonomy" id="46433"/>
    <lineage>
        <taxon>Eukaryota</taxon>
        <taxon>Sar</taxon>
        <taxon>Rhizaria</taxon>
        <taxon>Retaria</taxon>
        <taxon>Foraminifera</taxon>
        <taxon>Monothalamids</taxon>
        <taxon>Reticulomyxidae</taxon>
        <taxon>Reticulomyxa</taxon>
    </lineage>
</organism>
<dbReference type="AlphaFoldDB" id="X6LE24"/>
<proteinExistence type="predicted"/>
<dbReference type="InterPro" id="IPR016024">
    <property type="entry name" value="ARM-type_fold"/>
</dbReference>
<dbReference type="SUPFAM" id="SSF48371">
    <property type="entry name" value="ARM repeat"/>
    <property type="match status" value="1"/>
</dbReference>
<feature type="region of interest" description="Disordered" evidence="2">
    <location>
        <begin position="210"/>
        <end position="230"/>
    </location>
</feature>
<evidence type="ECO:0000313" key="3">
    <source>
        <dbReference type="EMBL" id="ETN99630.1"/>
    </source>
</evidence>
<comment type="caution">
    <text evidence="3">The sequence shown here is derived from an EMBL/GenBank/DDBJ whole genome shotgun (WGS) entry which is preliminary data.</text>
</comment>
<keyword evidence="4" id="KW-1185">Reference proteome</keyword>
<dbReference type="Gene3D" id="1.25.40.10">
    <property type="entry name" value="Tetratricopeptide repeat domain"/>
    <property type="match status" value="1"/>
</dbReference>
<evidence type="ECO:0000313" key="4">
    <source>
        <dbReference type="Proteomes" id="UP000023152"/>
    </source>
</evidence>
<feature type="coiled-coil region" evidence="1">
    <location>
        <begin position="144"/>
        <end position="178"/>
    </location>
</feature>
<name>X6LE24_RETFI</name>
<dbReference type="Proteomes" id="UP000023152">
    <property type="component" value="Unassembled WGS sequence"/>
</dbReference>
<sequence length="230" mass="27401">MRSVNIIVLTDYLNELIQHYKNHNQFVGTGYQISSRHYIQLEKELIGHIHLFWDRFNIPTLLQACKDNLHWKETVFFLYSLCLLRDLHKHPLLLSELLNELSERLDRKSVVKTVDTGRQLPLKKRAIRMNKHKCSHLAKMEEPMDQAKLTLENEINQIKKLIKEYNEERKDNEQREDSRVTGCQTKIIDLLISKEPSQYMGIDSYLKNPKKGYEENDTNIILEQEQERKQ</sequence>
<dbReference type="EMBL" id="ASPP01043396">
    <property type="protein sequence ID" value="ETN99630.1"/>
    <property type="molecule type" value="Genomic_DNA"/>
</dbReference>
<reference evidence="3 4" key="1">
    <citation type="journal article" date="2013" name="Curr. Biol.">
        <title>The Genome of the Foraminiferan Reticulomyxa filosa.</title>
        <authorList>
            <person name="Glockner G."/>
            <person name="Hulsmann N."/>
            <person name="Schleicher M."/>
            <person name="Noegel A.A."/>
            <person name="Eichinger L."/>
            <person name="Gallinger C."/>
            <person name="Pawlowski J."/>
            <person name="Sierra R."/>
            <person name="Euteneuer U."/>
            <person name="Pillet L."/>
            <person name="Moustafa A."/>
            <person name="Platzer M."/>
            <person name="Groth M."/>
            <person name="Szafranski K."/>
            <person name="Schliwa M."/>
        </authorList>
    </citation>
    <scope>NUCLEOTIDE SEQUENCE [LARGE SCALE GENOMIC DNA]</scope>
</reference>
<dbReference type="InterPro" id="IPR011990">
    <property type="entry name" value="TPR-like_helical_dom_sf"/>
</dbReference>
<protein>
    <submittedName>
        <fullName evidence="3">Uncharacterized protein</fullName>
    </submittedName>
</protein>
<evidence type="ECO:0000256" key="1">
    <source>
        <dbReference type="SAM" id="Coils"/>
    </source>
</evidence>